<sequence>MVKVTIYFHHGGEWLTSSKPHYDKGWVHNWKGYDPDLISFIDLVKEYTNKLAKKVELVVVKSDKKRLKYTCVAEGYPFLLLISWDLTTPGVSVKTLLDHRECGTAYDNSLVDYSTIALYFKDKLQSDPKYKVKEMKVDLHRVLELNVSEAKFKRAKKEILESLEGSFVDSYNKLEGYATEFRSCNPGSDIVIDLSKEALSNDSNNSFYPLAWVVVDKETKRTWTWFMQQLQHSLELQNGEGLTFISDM</sequence>
<dbReference type="PANTHER" id="PTHR31973">
    <property type="entry name" value="POLYPROTEIN, PUTATIVE-RELATED"/>
    <property type="match status" value="1"/>
</dbReference>
<organism evidence="1 2">
    <name type="scientific">Solanum tuberosum</name>
    <name type="common">Potato</name>
    <dbReference type="NCBI Taxonomy" id="4113"/>
    <lineage>
        <taxon>Eukaryota</taxon>
        <taxon>Viridiplantae</taxon>
        <taxon>Streptophyta</taxon>
        <taxon>Embryophyta</taxon>
        <taxon>Tracheophyta</taxon>
        <taxon>Spermatophyta</taxon>
        <taxon>Magnoliopsida</taxon>
        <taxon>eudicotyledons</taxon>
        <taxon>Gunneridae</taxon>
        <taxon>Pentapetalae</taxon>
        <taxon>asterids</taxon>
        <taxon>lamiids</taxon>
        <taxon>Solanales</taxon>
        <taxon>Solanaceae</taxon>
        <taxon>Solanoideae</taxon>
        <taxon>Solaneae</taxon>
        <taxon>Solanum</taxon>
    </lineage>
</organism>
<gene>
    <name evidence="1" type="ORF">KY290_036504</name>
</gene>
<evidence type="ECO:0000313" key="2">
    <source>
        <dbReference type="Proteomes" id="UP000826656"/>
    </source>
</evidence>
<name>A0ABQ7TSU1_SOLTU</name>
<reference evidence="1 2" key="1">
    <citation type="journal article" date="2021" name="bioRxiv">
        <title>Chromosome-scale and haplotype-resolved genome assembly of a tetraploid potato cultivar.</title>
        <authorList>
            <person name="Sun H."/>
            <person name="Jiao W.-B."/>
            <person name="Krause K."/>
            <person name="Campoy J.A."/>
            <person name="Goel M."/>
            <person name="Folz-Donahue K."/>
            <person name="Kukat C."/>
            <person name="Huettel B."/>
            <person name="Schneeberger K."/>
        </authorList>
    </citation>
    <scope>NUCLEOTIDE SEQUENCE [LARGE SCALE GENOMIC DNA]</scope>
    <source>
        <strain evidence="1">SolTubOtavaFocal</strain>
        <tissue evidence="1">Leaves</tissue>
    </source>
</reference>
<protein>
    <submittedName>
        <fullName evidence="1">Uncharacterized protein</fullName>
    </submittedName>
</protein>
<evidence type="ECO:0000313" key="1">
    <source>
        <dbReference type="EMBL" id="KAH0737799.1"/>
    </source>
</evidence>
<dbReference type="EMBL" id="JAIVGD010000028">
    <property type="protein sequence ID" value="KAH0737799.1"/>
    <property type="molecule type" value="Genomic_DNA"/>
</dbReference>
<keyword evidence="2" id="KW-1185">Reference proteome</keyword>
<proteinExistence type="predicted"/>
<comment type="caution">
    <text evidence="1">The sequence shown here is derived from an EMBL/GenBank/DDBJ whole genome shotgun (WGS) entry which is preliminary data.</text>
</comment>
<accession>A0ABQ7TSU1</accession>
<dbReference type="PANTHER" id="PTHR31973:SF189">
    <property type="entry name" value="TRANSPOSASE, MUDR, PLANT, MULE TRANSPOSASE DOMAIN PROTEIN-RELATED"/>
    <property type="match status" value="1"/>
</dbReference>
<dbReference type="Proteomes" id="UP000826656">
    <property type="component" value="Unassembled WGS sequence"/>
</dbReference>